<accession>A0A023FDD6</accession>
<evidence type="ECO:0000313" key="1">
    <source>
        <dbReference type="EMBL" id="JAC19482.1"/>
    </source>
</evidence>
<reference evidence="1" key="1">
    <citation type="submission" date="2014-03" db="EMBL/GenBank/DDBJ databases">
        <title>The sialotranscriptome of Amblyomma triste, Amblyomma parvum and Amblyomma cajennense ticks, uncovered by 454-based RNA-seq.</title>
        <authorList>
            <person name="Garcia G.R."/>
            <person name="Gardinassi L.G."/>
            <person name="Ribeiro J.M."/>
            <person name="Anatriello E."/>
            <person name="Ferreira B.R."/>
            <person name="Moreira H.N."/>
            <person name="Mafra C."/>
            <person name="Olegario M.M."/>
            <person name="Szabo P.J."/>
            <person name="Miranda-Santos I.K."/>
            <person name="Maruyama S.R."/>
        </authorList>
    </citation>
    <scope>NUCLEOTIDE SEQUENCE</scope>
    <source>
        <strain evidence="1">Uberlandia</strain>
        <tissue evidence="1">Salivary glands</tissue>
    </source>
</reference>
<dbReference type="EMBL" id="GBBK01005000">
    <property type="protein sequence ID" value="JAC19482.1"/>
    <property type="molecule type" value="mRNA"/>
</dbReference>
<dbReference type="AlphaFoldDB" id="A0A023FDD6"/>
<sequence>MTTNGSISSYPISPLSRVACKTDYGIEIKTPYISFYRYVSESARNQPSSKKISSRPSVQHYQVTGTLTYALNVEEGKPFDAMSIHYAESGARFLEAVEYQNDENTCALFSVRPLDTSVRVRTPTRDLRIKTEALGKEQKKKCFMSALEYIRNTDKSRTVTELSRLSVCERSCQSNNECSKSLENNMK</sequence>
<organism evidence="1">
    <name type="scientific">Amblyomma cajennense</name>
    <name type="common">Cayenne tick</name>
    <name type="synonym">Acarus cajennensis</name>
    <dbReference type="NCBI Taxonomy" id="34607"/>
    <lineage>
        <taxon>Eukaryota</taxon>
        <taxon>Metazoa</taxon>
        <taxon>Ecdysozoa</taxon>
        <taxon>Arthropoda</taxon>
        <taxon>Chelicerata</taxon>
        <taxon>Arachnida</taxon>
        <taxon>Acari</taxon>
        <taxon>Parasitiformes</taxon>
        <taxon>Ixodida</taxon>
        <taxon>Ixodoidea</taxon>
        <taxon>Ixodidae</taxon>
        <taxon>Amblyomminae</taxon>
        <taxon>Amblyomma</taxon>
    </lineage>
</organism>
<name>A0A023FDD6_AMBCJ</name>
<proteinExistence type="evidence at transcript level"/>
<protein>
    <submittedName>
        <fullName evidence="1">Putative lipocalin-3 1</fullName>
    </submittedName>
</protein>